<protein>
    <submittedName>
        <fullName evidence="7">Exodeoxyribonuclease 7 large subunit</fullName>
        <ecNumber evidence="7">3.1.11.6</ecNumber>
    </submittedName>
</protein>
<dbReference type="Pfam" id="PF02601">
    <property type="entry name" value="Exonuc_VII_L"/>
    <property type="match status" value="1"/>
</dbReference>
<dbReference type="GO" id="GO:0009318">
    <property type="term" value="C:exodeoxyribonuclease VII complex"/>
    <property type="evidence" value="ECO:0007669"/>
    <property type="project" value="InterPro"/>
</dbReference>
<accession>A0A644V0B8</accession>
<evidence type="ECO:0000256" key="1">
    <source>
        <dbReference type="ARBA" id="ARBA00022490"/>
    </source>
</evidence>
<evidence type="ECO:0000259" key="6">
    <source>
        <dbReference type="Pfam" id="PF13742"/>
    </source>
</evidence>
<keyword evidence="3 7" id="KW-0378">Hydrolase</keyword>
<dbReference type="EMBL" id="VSSQ01000188">
    <property type="protein sequence ID" value="MPL84352.1"/>
    <property type="molecule type" value="Genomic_DNA"/>
</dbReference>
<sequence>MFIHNAQNSTNELDGDYKLSVITVGDLTRYLKTILDHDSRLASVFVRGEISNFKQHYSGHCYFTLKDNEAVIKAVMFKSRSQYLKFVPTNGLKVIAGGKVTIYERDGQYQLYVEQMMPQGIGELSLAYAQLKEKLEGEGLFDLARKRQLPLLPKSVGVITSPTGAAVRDVLTVAKRRHPGIPLLLYPVQVQGDDAPGQICHALKVFNKLANVDVIILGRGGGSIEELWAFNDERVVRSVAKSVIPIVSAVGHQTDFTLSDFAADIRAATPSQAAEMVIPDAKELSRYVLGLQSAVESAVINTLKRNRTKLEHCLNSRVLTCPTEIIADRQQLLDSKIQRLLHAANTQYINKDQQFKVIAGKLAVLNPLSVLSRGYSIVESSDKRIVKSAEDVTVNQDISIVLYQGQITAKVTSTGEIPI</sequence>
<name>A0A644V0B8_9ZZZZ</name>
<dbReference type="InterPro" id="IPR025824">
    <property type="entry name" value="OB-fold_nuc-bd_dom"/>
</dbReference>
<dbReference type="InterPro" id="IPR003753">
    <property type="entry name" value="Exonuc_VII_L"/>
</dbReference>
<feature type="domain" description="OB-fold nucleic acid binding" evidence="6">
    <location>
        <begin position="22"/>
        <end position="116"/>
    </location>
</feature>
<dbReference type="HAMAP" id="MF_00378">
    <property type="entry name" value="Exonuc_7_L"/>
    <property type="match status" value="1"/>
</dbReference>
<dbReference type="GO" id="GO:0008855">
    <property type="term" value="F:exodeoxyribonuclease VII activity"/>
    <property type="evidence" value="ECO:0007669"/>
    <property type="project" value="UniProtKB-EC"/>
</dbReference>
<dbReference type="PANTHER" id="PTHR30008">
    <property type="entry name" value="EXODEOXYRIBONUCLEASE 7 LARGE SUBUNIT"/>
    <property type="match status" value="1"/>
</dbReference>
<reference evidence="7" key="1">
    <citation type="submission" date="2019-08" db="EMBL/GenBank/DDBJ databases">
        <authorList>
            <person name="Kucharzyk K."/>
            <person name="Murdoch R.W."/>
            <person name="Higgins S."/>
            <person name="Loffler F."/>
        </authorList>
    </citation>
    <scope>NUCLEOTIDE SEQUENCE</scope>
</reference>
<dbReference type="AlphaFoldDB" id="A0A644V0B8"/>
<evidence type="ECO:0000313" key="7">
    <source>
        <dbReference type="EMBL" id="MPL84352.1"/>
    </source>
</evidence>
<dbReference type="GO" id="GO:0003676">
    <property type="term" value="F:nucleic acid binding"/>
    <property type="evidence" value="ECO:0007669"/>
    <property type="project" value="InterPro"/>
</dbReference>
<dbReference type="CDD" id="cd04489">
    <property type="entry name" value="ExoVII_LU_OBF"/>
    <property type="match status" value="1"/>
</dbReference>
<dbReference type="PANTHER" id="PTHR30008:SF0">
    <property type="entry name" value="EXODEOXYRIBONUCLEASE 7 LARGE SUBUNIT"/>
    <property type="match status" value="1"/>
</dbReference>
<evidence type="ECO:0000256" key="3">
    <source>
        <dbReference type="ARBA" id="ARBA00022801"/>
    </source>
</evidence>
<keyword evidence="4" id="KW-0269">Exonuclease</keyword>
<evidence type="ECO:0000259" key="5">
    <source>
        <dbReference type="Pfam" id="PF02601"/>
    </source>
</evidence>
<gene>
    <name evidence="7" type="primary">xseA_10</name>
    <name evidence="7" type="ORF">SDC9_30317</name>
</gene>
<keyword evidence="1" id="KW-0963">Cytoplasm</keyword>
<keyword evidence="2" id="KW-0540">Nuclease</keyword>
<dbReference type="InterPro" id="IPR020579">
    <property type="entry name" value="Exonuc_VII_lsu_C"/>
</dbReference>
<dbReference type="EC" id="3.1.11.6" evidence="7"/>
<comment type="caution">
    <text evidence="7">The sequence shown here is derived from an EMBL/GenBank/DDBJ whole genome shotgun (WGS) entry which is preliminary data.</text>
</comment>
<evidence type="ECO:0000256" key="4">
    <source>
        <dbReference type="ARBA" id="ARBA00022839"/>
    </source>
</evidence>
<dbReference type="NCBIfam" id="TIGR00237">
    <property type="entry name" value="xseA"/>
    <property type="match status" value="1"/>
</dbReference>
<proteinExistence type="inferred from homology"/>
<feature type="domain" description="Exonuclease VII large subunit C-terminal" evidence="5">
    <location>
        <begin position="140"/>
        <end position="351"/>
    </location>
</feature>
<organism evidence="7">
    <name type="scientific">bioreactor metagenome</name>
    <dbReference type="NCBI Taxonomy" id="1076179"/>
    <lineage>
        <taxon>unclassified sequences</taxon>
        <taxon>metagenomes</taxon>
        <taxon>ecological metagenomes</taxon>
    </lineage>
</organism>
<evidence type="ECO:0000256" key="2">
    <source>
        <dbReference type="ARBA" id="ARBA00022722"/>
    </source>
</evidence>
<dbReference type="GO" id="GO:0006308">
    <property type="term" value="P:DNA catabolic process"/>
    <property type="evidence" value="ECO:0007669"/>
    <property type="project" value="InterPro"/>
</dbReference>
<dbReference type="Pfam" id="PF13742">
    <property type="entry name" value="tRNA_anti_2"/>
    <property type="match status" value="1"/>
</dbReference>